<keyword evidence="2" id="KW-1185">Reference proteome</keyword>
<dbReference type="Proteomes" id="UP000202958">
    <property type="component" value="Segment"/>
</dbReference>
<evidence type="ECO:0000313" key="1">
    <source>
        <dbReference type="EMBL" id="AKF13365.1"/>
    </source>
</evidence>
<proteinExistence type="predicted"/>
<protein>
    <submittedName>
        <fullName evidence="1">Neck protein</fullName>
    </submittedName>
</protein>
<evidence type="ECO:0000313" key="2">
    <source>
        <dbReference type="Proteomes" id="UP000202958"/>
    </source>
</evidence>
<reference evidence="1 2" key="1">
    <citation type="submission" date="2015-04" db="EMBL/GenBank/DDBJ databases">
        <authorList>
            <person name="Hodson T.S."/>
            <person name="Hyde J.R."/>
            <person name="Schouten J.T."/>
            <person name="Crockett J.T."/>
            <person name="Smith T.A."/>
            <person name="Merrill B.D."/>
            <person name="Crook M.B."/>
            <person name="Griffitts J.S."/>
            <person name="Burnett S.H."/>
            <person name="Grose J.H."/>
            <person name="Breakwell D.P."/>
        </authorList>
    </citation>
    <scope>NUCLEOTIDE SEQUENCE [LARGE SCALE GENOMIC DNA]</scope>
</reference>
<dbReference type="RefSeq" id="YP_009212341.1">
    <property type="nucleotide sequence ID" value="NC_028945.1"/>
</dbReference>
<dbReference type="GeneID" id="26638830"/>
<organism evidence="1 2">
    <name type="scientific">Sinorhizobium phage phiN3</name>
    <dbReference type="NCBI Taxonomy" id="1647405"/>
    <lineage>
        <taxon>Viruses</taxon>
        <taxon>Duplodnaviria</taxon>
        <taxon>Heunggongvirae</taxon>
        <taxon>Uroviricota</taxon>
        <taxon>Caudoviricetes</taxon>
        <taxon>Emdodecavirus</taxon>
        <taxon>Emdodecavirus N3</taxon>
    </lineage>
</organism>
<name>A0A0F6WCG9_9CAUD</name>
<dbReference type="EMBL" id="KR052482">
    <property type="protein sequence ID" value="AKF13365.1"/>
    <property type="molecule type" value="Genomic_DNA"/>
</dbReference>
<dbReference type="OrthoDB" id="6993at10239"/>
<gene>
    <name evidence="1" type="ORF">PHIN3_101</name>
</gene>
<accession>A0A0F6WCG9</accession>
<sequence>MAKPTTRLEFAELCLRKLGKPVINIDVTDEQVDDCIDEALSYWQDYHFDGSTKVYLKHIVTQEDKDNKYIEISEDVSGIAGVFPLGGSFSSVGMFDVRYQFALNEMANLASFSLVDYYMSVMNIKFMEEILVGRQPIRFNRHENILRIDMNWSKIEVGQYIIIEANVGIDPETYSDVWSDRWFQKYTTAKIKYQWGSNITKFTQGMLPGNIQFNGDKILEDAKEEIRHLEERMQWDGAAPPDDMIG</sequence>
<dbReference type="KEGG" id="vg:26638830"/>